<keyword evidence="3" id="KW-1185">Reference proteome</keyword>
<dbReference type="AlphaFoldDB" id="A0AAD5KHL9"/>
<gene>
    <name evidence="2" type="ORF">GHT06_022873</name>
</gene>
<feature type="chain" id="PRO_5041910919" evidence="1">
    <location>
        <begin position="20"/>
        <end position="408"/>
    </location>
</feature>
<feature type="signal peptide" evidence="1">
    <location>
        <begin position="1"/>
        <end position="19"/>
    </location>
</feature>
<accession>A0AAD5KHL9</accession>
<evidence type="ECO:0000313" key="3">
    <source>
        <dbReference type="Proteomes" id="UP000820818"/>
    </source>
</evidence>
<evidence type="ECO:0000313" key="2">
    <source>
        <dbReference type="EMBL" id="KAI9552507.1"/>
    </source>
</evidence>
<keyword evidence="1" id="KW-0732">Signal</keyword>
<protein>
    <submittedName>
        <fullName evidence="2">Uncharacterized protein</fullName>
    </submittedName>
</protein>
<dbReference type="EMBL" id="WJBH02000010">
    <property type="protein sequence ID" value="KAI9552507.1"/>
    <property type="molecule type" value="Genomic_DNA"/>
</dbReference>
<organism evidence="2 3">
    <name type="scientific">Daphnia sinensis</name>
    <dbReference type="NCBI Taxonomy" id="1820382"/>
    <lineage>
        <taxon>Eukaryota</taxon>
        <taxon>Metazoa</taxon>
        <taxon>Ecdysozoa</taxon>
        <taxon>Arthropoda</taxon>
        <taxon>Crustacea</taxon>
        <taxon>Branchiopoda</taxon>
        <taxon>Diplostraca</taxon>
        <taxon>Cladocera</taxon>
        <taxon>Anomopoda</taxon>
        <taxon>Daphniidae</taxon>
        <taxon>Daphnia</taxon>
        <taxon>Daphnia similis group</taxon>
    </lineage>
</organism>
<dbReference type="InterPro" id="IPR039051">
    <property type="entry name" value="SE-CTX-like"/>
</dbReference>
<dbReference type="PANTHER" id="PTHR40472:SF6">
    <property type="entry name" value="RICIN B-TYPE LECTIN DOMAIN-CONTAINING PROTEIN"/>
    <property type="match status" value="1"/>
</dbReference>
<sequence>MQEPFAITSWILLAMFCTAQKGTVVFSQDFGMNLYTNEKSISRGQQNNQTNPVETVFTAIGIAASLITIAEVINRRILPQPTTLLDALDVVRKLEDLAIPDDGRQYKDAEDTILRALYDMTVMTTNNASELQTLWWLDRARYLDGDIVLLMEGLLGQQLAGSDLMDNVQDNLKCDAIQISEKFRRYNDLIESGSIAFNYFSGLGNMPGLEASRRRAAIRERDVKIRARNEELVGECFQRQLSEIRSEESTTEQVAEQVAQVMATRYPLPTRWIVAVYTDERELSISRAAIKPIKPKLSANFKVKTANGYHVALFPFLEGKQPHLIDGRRIDEFCDRPVQGAGQMPTCDVGSTDGEYVYDELRRQGIVPEPLDLIVVPTEGQLSVRTVPLGSLPPFFAKKYPDFDIIVF</sequence>
<dbReference type="PANTHER" id="PTHR40472">
    <property type="entry name" value="RICIN B-TYPE LECTIN DOMAIN-CONTAINING PROTEIN"/>
    <property type="match status" value="1"/>
</dbReference>
<proteinExistence type="predicted"/>
<evidence type="ECO:0000256" key="1">
    <source>
        <dbReference type="SAM" id="SignalP"/>
    </source>
</evidence>
<dbReference type="Proteomes" id="UP000820818">
    <property type="component" value="Linkage Group LG10"/>
</dbReference>
<comment type="caution">
    <text evidence="2">The sequence shown here is derived from an EMBL/GenBank/DDBJ whole genome shotgun (WGS) entry which is preliminary data.</text>
</comment>
<name>A0AAD5KHL9_9CRUS</name>
<reference evidence="2 3" key="1">
    <citation type="submission" date="2022-05" db="EMBL/GenBank/DDBJ databases">
        <title>A multi-omics perspective on studying reproductive biology in Daphnia sinensis.</title>
        <authorList>
            <person name="Jia J."/>
        </authorList>
    </citation>
    <scope>NUCLEOTIDE SEQUENCE [LARGE SCALE GENOMIC DNA]</scope>
    <source>
        <strain evidence="2 3">WSL</strain>
    </source>
</reference>